<dbReference type="Proteomes" id="UP000295793">
    <property type="component" value="Unassembled WGS sequence"/>
</dbReference>
<dbReference type="OrthoDB" id="9796712at2"/>
<dbReference type="PROSITE" id="PS00189">
    <property type="entry name" value="LIPOYL"/>
    <property type="match status" value="1"/>
</dbReference>
<keyword evidence="7" id="KW-1185">Reference proteome</keyword>
<dbReference type="InterPro" id="IPR002930">
    <property type="entry name" value="GCV_H"/>
</dbReference>
<dbReference type="Pfam" id="PF01597">
    <property type="entry name" value="GCV_H"/>
    <property type="match status" value="1"/>
</dbReference>
<evidence type="ECO:0000256" key="2">
    <source>
        <dbReference type="ARBA" id="ARBA00022823"/>
    </source>
</evidence>
<name>A0A4R3I6J1_9GAMM</name>
<accession>A0A4R3I6J1</accession>
<dbReference type="NCBIfam" id="TIGR00527">
    <property type="entry name" value="gcvH"/>
    <property type="match status" value="1"/>
</dbReference>
<evidence type="ECO:0000259" key="5">
    <source>
        <dbReference type="PROSITE" id="PS50968"/>
    </source>
</evidence>
<dbReference type="RefSeq" id="WP_132701943.1">
    <property type="nucleotide sequence ID" value="NZ_SLZR01000009.1"/>
</dbReference>
<dbReference type="EMBL" id="SLZR01000009">
    <property type="protein sequence ID" value="TCS40433.1"/>
    <property type="molecule type" value="Genomic_DNA"/>
</dbReference>
<dbReference type="PANTHER" id="PTHR11715:SF3">
    <property type="entry name" value="GLYCINE CLEAVAGE SYSTEM H PROTEIN-RELATED"/>
    <property type="match status" value="1"/>
</dbReference>
<dbReference type="InterPro" id="IPR017453">
    <property type="entry name" value="GCV_H_sub"/>
</dbReference>
<dbReference type="Gene3D" id="2.40.50.100">
    <property type="match status" value="1"/>
</dbReference>
<evidence type="ECO:0000256" key="3">
    <source>
        <dbReference type="HAMAP-Rule" id="MF_00272"/>
    </source>
</evidence>
<evidence type="ECO:0000256" key="4">
    <source>
        <dbReference type="PIRSR" id="PIRSR617453-50"/>
    </source>
</evidence>
<dbReference type="CDD" id="cd06848">
    <property type="entry name" value="GCS_H"/>
    <property type="match status" value="1"/>
</dbReference>
<feature type="domain" description="Lipoyl-binding" evidence="5">
    <location>
        <begin position="24"/>
        <end position="106"/>
    </location>
</feature>
<dbReference type="InterPro" id="IPR000089">
    <property type="entry name" value="Biotin_lipoyl"/>
</dbReference>
<dbReference type="HAMAP" id="MF_00272">
    <property type="entry name" value="GcvH"/>
    <property type="match status" value="1"/>
</dbReference>
<sequence>MSEVIEKLLYSESHEWVRREADGTVTVGLSDHAQKALGDVVYVELPEVGSEVNMQDEVALVESVKAASDVYTPISGEVLAINDVLADEPQIINESCYDNGWLFKLKPADEAELDSLLSAAAYAEQTEE</sequence>
<proteinExistence type="inferred from homology"/>
<dbReference type="InterPro" id="IPR003016">
    <property type="entry name" value="2-oxoA_DH_lipoyl-BS"/>
</dbReference>
<comment type="function">
    <text evidence="3">The glycine cleavage system catalyzes the degradation of glycine. The H protein shuttles the methylamine group of glycine from the P protein to the T protein.</text>
</comment>
<dbReference type="PANTHER" id="PTHR11715">
    <property type="entry name" value="GLYCINE CLEAVAGE SYSTEM H PROTEIN"/>
    <property type="match status" value="1"/>
</dbReference>
<dbReference type="InterPro" id="IPR033753">
    <property type="entry name" value="GCV_H/Fam206"/>
</dbReference>
<comment type="cofactor">
    <cofactor evidence="3">
        <name>(R)-lipoate</name>
        <dbReference type="ChEBI" id="CHEBI:83088"/>
    </cofactor>
    <text evidence="3">Binds 1 lipoyl cofactor covalently.</text>
</comment>
<dbReference type="AlphaFoldDB" id="A0A4R3I6J1"/>
<evidence type="ECO:0000313" key="6">
    <source>
        <dbReference type="EMBL" id="TCS40433.1"/>
    </source>
</evidence>
<keyword evidence="2 3" id="KW-0450">Lipoyl</keyword>
<organism evidence="6 7">
    <name type="scientific">Reinekea marinisedimentorum</name>
    <dbReference type="NCBI Taxonomy" id="230495"/>
    <lineage>
        <taxon>Bacteria</taxon>
        <taxon>Pseudomonadati</taxon>
        <taxon>Pseudomonadota</taxon>
        <taxon>Gammaproteobacteria</taxon>
        <taxon>Oceanospirillales</taxon>
        <taxon>Saccharospirillaceae</taxon>
        <taxon>Reinekea</taxon>
    </lineage>
</organism>
<dbReference type="NCBIfam" id="NF002270">
    <property type="entry name" value="PRK01202.1"/>
    <property type="match status" value="1"/>
</dbReference>
<comment type="subunit">
    <text evidence="3">The glycine cleavage system is composed of four proteins: P, T, L and H.</text>
</comment>
<feature type="modified residue" description="N6-lipoyllysine" evidence="3 4">
    <location>
        <position position="65"/>
    </location>
</feature>
<comment type="similarity">
    <text evidence="1 3">Belongs to the GcvH family.</text>
</comment>
<reference evidence="6 7" key="1">
    <citation type="submission" date="2019-03" db="EMBL/GenBank/DDBJ databases">
        <title>Genomic Encyclopedia of Archaeal and Bacterial Type Strains, Phase II (KMG-II): from individual species to whole genera.</title>
        <authorList>
            <person name="Goeker M."/>
        </authorList>
    </citation>
    <scope>NUCLEOTIDE SEQUENCE [LARGE SCALE GENOMIC DNA]</scope>
    <source>
        <strain evidence="6 7">DSM 15388</strain>
    </source>
</reference>
<dbReference type="GO" id="GO:0005960">
    <property type="term" value="C:glycine cleavage complex"/>
    <property type="evidence" value="ECO:0007669"/>
    <property type="project" value="InterPro"/>
</dbReference>
<dbReference type="GO" id="GO:0019464">
    <property type="term" value="P:glycine decarboxylation via glycine cleavage system"/>
    <property type="evidence" value="ECO:0007669"/>
    <property type="project" value="UniProtKB-UniRule"/>
</dbReference>
<protein>
    <recommendedName>
        <fullName evidence="3">Glycine cleavage system H protein</fullName>
    </recommendedName>
</protein>
<evidence type="ECO:0000313" key="7">
    <source>
        <dbReference type="Proteomes" id="UP000295793"/>
    </source>
</evidence>
<dbReference type="InterPro" id="IPR011053">
    <property type="entry name" value="Single_hybrid_motif"/>
</dbReference>
<comment type="caution">
    <text evidence="6">The sequence shown here is derived from an EMBL/GenBank/DDBJ whole genome shotgun (WGS) entry which is preliminary data.</text>
</comment>
<dbReference type="SUPFAM" id="SSF51230">
    <property type="entry name" value="Single hybrid motif"/>
    <property type="match status" value="1"/>
</dbReference>
<dbReference type="PROSITE" id="PS50968">
    <property type="entry name" value="BIOTINYL_LIPOYL"/>
    <property type="match status" value="1"/>
</dbReference>
<gene>
    <name evidence="3" type="primary">gcvH</name>
    <name evidence="6" type="ORF">BCF53_109143</name>
</gene>
<evidence type="ECO:0000256" key="1">
    <source>
        <dbReference type="ARBA" id="ARBA00009249"/>
    </source>
</evidence>
<dbReference type="GO" id="GO:0005829">
    <property type="term" value="C:cytosol"/>
    <property type="evidence" value="ECO:0007669"/>
    <property type="project" value="TreeGrafter"/>
</dbReference>
<dbReference type="GO" id="GO:0009249">
    <property type="term" value="P:protein lipoylation"/>
    <property type="evidence" value="ECO:0007669"/>
    <property type="project" value="TreeGrafter"/>
</dbReference>